<dbReference type="SUPFAM" id="SSF52540">
    <property type="entry name" value="P-loop containing nucleoside triphosphate hydrolases"/>
    <property type="match status" value="1"/>
</dbReference>
<comment type="caution">
    <text evidence="5">The sequence shown here is derived from an EMBL/GenBank/DDBJ whole genome shotgun (WGS) entry which is preliminary data.</text>
</comment>
<keyword evidence="1" id="KW-0813">Transport</keyword>
<dbReference type="AlphaFoldDB" id="A0A1Y4LUZ0"/>
<evidence type="ECO:0000259" key="4">
    <source>
        <dbReference type="PROSITE" id="PS50893"/>
    </source>
</evidence>
<dbReference type="CDD" id="cd03255">
    <property type="entry name" value="ABC_MJ0796_LolCDE_FtsE"/>
    <property type="match status" value="1"/>
</dbReference>
<name>A0A1Y4LUZ0_9FIRM</name>
<dbReference type="InterPro" id="IPR003439">
    <property type="entry name" value="ABC_transporter-like_ATP-bd"/>
</dbReference>
<protein>
    <submittedName>
        <fullName evidence="5">Macrolide ABC transporter ATP-binding protein</fullName>
    </submittedName>
</protein>
<organism evidence="5 6">
    <name type="scientific">Butyricicoccus pullicaecorum</name>
    <dbReference type="NCBI Taxonomy" id="501571"/>
    <lineage>
        <taxon>Bacteria</taxon>
        <taxon>Bacillati</taxon>
        <taxon>Bacillota</taxon>
        <taxon>Clostridia</taxon>
        <taxon>Eubacteriales</taxon>
        <taxon>Butyricicoccaceae</taxon>
        <taxon>Butyricicoccus</taxon>
    </lineage>
</organism>
<proteinExistence type="predicted"/>
<dbReference type="InterPro" id="IPR017871">
    <property type="entry name" value="ABC_transporter-like_CS"/>
</dbReference>
<feature type="domain" description="ABC transporter" evidence="4">
    <location>
        <begin position="2"/>
        <end position="224"/>
    </location>
</feature>
<dbReference type="SMART" id="SM00382">
    <property type="entry name" value="AAA"/>
    <property type="match status" value="1"/>
</dbReference>
<dbReference type="GO" id="GO:0005886">
    <property type="term" value="C:plasma membrane"/>
    <property type="evidence" value="ECO:0007669"/>
    <property type="project" value="TreeGrafter"/>
</dbReference>
<dbReference type="GO" id="GO:0016887">
    <property type="term" value="F:ATP hydrolysis activity"/>
    <property type="evidence" value="ECO:0007669"/>
    <property type="project" value="InterPro"/>
</dbReference>
<dbReference type="InterPro" id="IPR027417">
    <property type="entry name" value="P-loop_NTPase"/>
</dbReference>
<dbReference type="Proteomes" id="UP000195326">
    <property type="component" value="Unassembled WGS sequence"/>
</dbReference>
<evidence type="ECO:0000313" key="5">
    <source>
        <dbReference type="EMBL" id="OUP58152.1"/>
    </source>
</evidence>
<dbReference type="PANTHER" id="PTHR24220:SF86">
    <property type="entry name" value="ABC TRANSPORTER ABCH.1"/>
    <property type="match status" value="1"/>
</dbReference>
<sequence length="224" mass="24578">MIRMENICKIYDRGRVRAVDKVNLTIAPGTYTAILGASGSGKSTLMHLIGLLDRPTSGEYWLCGQPTSGLSARNRAALSRAHIGFVFQSFSLVPGMDALENAALPLAFRGVSREKRLNCAADALCMVGLGARLHHTPEMLSGGQQQRVAIARALCTDPDLLLADEPTGNLDPRAAREILDLFDRLHADGRTIVWITHDQQAAKRAERRILMHEGKLCPEQENQR</sequence>
<dbReference type="Pfam" id="PF00005">
    <property type="entry name" value="ABC_tran"/>
    <property type="match status" value="1"/>
</dbReference>
<dbReference type="GO" id="GO:0098796">
    <property type="term" value="C:membrane protein complex"/>
    <property type="evidence" value="ECO:0007669"/>
    <property type="project" value="UniProtKB-ARBA"/>
</dbReference>
<dbReference type="PROSITE" id="PS50893">
    <property type="entry name" value="ABC_TRANSPORTER_2"/>
    <property type="match status" value="1"/>
</dbReference>
<keyword evidence="2" id="KW-0547">Nucleotide-binding</keyword>
<dbReference type="InterPro" id="IPR017911">
    <property type="entry name" value="MacB-like_ATP-bd"/>
</dbReference>
<reference evidence="6" key="1">
    <citation type="submission" date="2017-04" db="EMBL/GenBank/DDBJ databases">
        <title>Function of individual gut microbiota members based on whole genome sequencing of pure cultures obtained from chicken caecum.</title>
        <authorList>
            <person name="Medvecky M."/>
            <person name="Cejkova D."/>
            <person name="Polansky O."/>
            <person name="Karasova D."/>
            <person name="Kubasova T."/>
            <person name="Cizek A."/>
            <person name="Rychlik I."/>
        </authorList>
    </citation>
    <scope>NUCLEOTIDE SEQUENCE [LARGE SCALE GENOMIC DNA]</scope>
    <source>
        <strain evidence="6">An179</strain>
    </source>
</reference>
<evidence type="ECO:0000256" key="1">
    <source>
        <dbReference type="ARBA" id="ARBA00022448"/>
    </source>
</evidence>
<dbReference type="EMBL" id="NFKL01000010">
    <property type="protein sequence ID" value="OUP58152.1"/>
    <property type="molecule type" value="Genomic_DNA"/>
</dbReference>
<dbReference type="PANTHER" id="PTHR24220">
    <property type="entry name" value="IMPORT ATP-BINDING PROTEIN"/>
    <property type="match status" value="1"/>
</dbReference>
<dbReference type="InterPro" id="IPR015854">
    <property type="entry name" value="ABC_transpr_LolD-like"/>
</dbReference>
<accession>A0A1Y4LUZ0</accession>
<dbReference type="PROSITE" id="PS00211">
    <property type="entry name" value="ABC_TRANSPORTER_1"/>
    <property type="match status" value="1"/>
</dbReference>
<dbReference type="GO" id="GO:0005524">
    <property type="term" value="F:ATP binding"/>
    <property type="evidence" value="ECO:0007669"/>
    <property type="project" value="UniProtKB-KW"/>
</dbReference>
<dbReference type="FunFam" id="3.40.50.300:FF:000032">
    <property type="entry name" value="Export ABC transporter ATP-binding protein"/>
    <property type="match status" value="1"/>
</dbReference>
<dbReference type="GO" id="GO:0022857">
    <property type="term" value="F:transmembrane transporter activity"/>
    <property type="evidence" value="ECO:0007669"/>
    <property type="project" value="TreeGrafter"/>
</dbReference>
<keyword evidence="3 5" id="KW-0067">ATP-binding</keyword>
<gene>
    <name evidence="5" type="ORF">B5F15_08255</name>
</gene>
<evidence type="ECO:0000256" key="3">
    <source>
        <dbReference type="ARBA" id="ARBA00022840"/>
    </source>
</evidence>
<evidence type="ECO:0000313" key="6">
    <source>
        <dbReference type="Proteomes" id="UP000195326"/>
    </source>
</evidence>
<dbReference type="InterPro" id="IPR003593">
    <property type="entry name" value="AAA+_ATPase"/>
</dbReference>
<dbReference type="Gene3D" id="3.40.50.300">
    <property type="entry name" value="P-loop containing nucleotide triphosphate hydrolases"/>
    <property type="match status" value="1"/>
</dbReference>
<dbReference type="STRING" id="501571.GCA_900143195_00694"/>
<evidence type="ECO:0000256" key="2">
    <source>
        <dbReference type="ARBA" id="ARBA00022741"/>
    </source>
</evidence>